<comment type="caution">
    <text evidence="6">The sequence shown here is derived from an EMBL/GenBank/DDBJ whole genome shotgun (WGS) entry which is preliminary data.</text>
</comment>
<reference evidence="6 7" key="1">
    <citation type="submission" date="2018-06" db="EMBL/GenBank/DDBJ databases">
        <title>Comparative genomics reveals the genomic features of Rhizophagus irregularis, R. cerebriforme, R. diaphanum and Gigaspora rosea, and their symbiotic lifestyle signature.</title>
        <authorList>
            <person name="Morin E."/>
            <person name="San Clemente H."/>
            <person name="Chen E.C.H."/>
            <person name="De La Providencia I."/>
            <person name="Hainaut M."/>
            <person name="Kuo A."/>
            <person name="Kohler A."/>
            <person name="Murat C."/>
            <person name="Tang N."/>
            <person name="Roy S."/>
            <person name="Loubradou J."/>
            <person name="Henrissat B."/>
            <person name="Grigoriev I.V."/>
            <person name="Corradi N."/>
            <person name="Roux C."/>
            <person name="Martin F.M."/>
        </authorList>
    </citation>
    <scope>NUCLEOTIDE SEQUENCE [LARGE SCALE GENOMIC DNA]</scope>
    <source>
        <strain evidence="6 7">DAOM 227022</strain>
    </source>
</reference>
<name>A0A397TKT6_9GLOM</name>
<dbReference type="PANTHER" id="PTHR10270:SF161">
    <property type="entry name" value="SEX-DETERMINING REGION Y PROTEIN"/>
    <property type="match status" value="1"/>
</dbReference>
<dbReference type="OrthoDB" id="6247875at2759"/>
<dbReference type="PROSITE" id="PS50118">
    <property type="entry name" value="HMG_BOX_2"/>
    <property type="match status" value="1"/>
</dbReference>
<feature type="compositionally biased region" description="Basic residues" evidence="4">
    <location>
        <begin position="82"/>
        <end position="94"/>
    </location>
</feature>
<keyword evidence="2" id="KW-0804">Transcription</keyword>
<evidence type="ECO:0000313" key="7">
    <source>
        <dbReference type="Proteomes" id="UP000265703"/>
    </source>
</evidence>
<dbReference type="AlphaFoldDB" id="A0A397TKT6"/>
<dbReference type="GO" id="GO:0001228">
    <property type="term" value="F:DNA-binding transcription activator activity, RNA polymerase II-specific"/>
    <property type="evidence" value="ECO:0007669"/>
    <property type="project" value="TreeGrafter"/>
</dbReference>
<sequence>MYDASQPIKRIPRPPNAFILYRREKQPGIIASQKNLTNAEVSRLIADMWRKEPEEIRLEWERYAEQRKLEHMQAPNYVYRPNRNKFKVEKKRQQRSQTTSKE</sequence>
<dbReference type="InterPro" id="IPR036910">
    <property type="entry name" value="HMG_box_dom_sf"/>
</dbReference>
<feature type="region of interest" description="Disordered" evidence="4">
    <location>
        <begin position="82"/>
        <end position="102"/>
    </location>
</feature>
<evidence type="ECO:0000256" key="3">
    <source>
        <dbReference type="PROSITE-ProRule" id="PRU00267"/>
    </source>
</evidence>
<proteinExistence type="predicted"/>
<dbReference type="GO" id="GO:0030154">
    <property type="term" value="P:cell differentiation"/>
    <property type="evidence" value="ECO:0007669"/>
    <property type="project" value="TreeGrafter"/>
</dbReference>
<dbReference type="PANTHER" id="PTHR10270">
    <property type="entry name" value="SOX TRANSCRIPTION FACTOR"/>
    <property type="match status" value="1"/>
</dbReference>
<feature type="domain" description="HMG box" evidence="5">
    <location>
        <begin position="11"/>
        <end position="78"/>
    </location>
</feature>
<evidence type="ECO:0000259" key="5">
    <source>
        <dbReference type="PROSITE" id="PS50118"/>
    </source>
</evidence>
<dbReference type="InterPro" id="IPR050140">
    <property type="entry name" value="SRY-related_HMG-box_TF-like"/>
</dbReference>
<dbReference type="Gene3D" id="1.10.30.10">
    <property type="entry name" value="High mobility group box domain"/>
    <property type="match status" value="1"/>
</dbReference>
<dbReference type="SMART" id="SM00398">
    <property type="entry name" value="HMG"/>
    <property type="match status" value="1"/>
</dbReference>
<evidence type="ECO:0000256" key="2">
    <source>
        <dbReference type="ARBA" id="ARBA00023163"/>
    </source>
</evidence>
<gene>
    <name evidence="6" type="ORF">C1645_688757</name>
</gene>
<dbReference type="STRING" id="658196.A0A397TKT6"/>
<evidence type="ECO:0000256" key="1">
    <source>
        <dbReference type="ARBA" id="ARBA00023125"/>
    </source>
</evidence>
<protein>
    <submittedName>
        <fullName evidence="6">High mobility group box domain-containing protein</fullName>
    </submittedName>
</protein>
<accession>A0A397TKT6</accession>
<keyword evidence="3" id="KW-0539">Nucleus</keyword>
<dbReference type="GO" id="GO:0005634">
    <property type="term" value="C:nucleus"/>
    <property type="evidence" value="ECO:0007669"/>
    <property type="project" value="UniProtKB-UniRule"/>
</dbReference>
<dbReference type="EMBL" id="QKYT01000058">
    <property type="protein sequence ID" value="RIA95621.1"/>
    <property type="molecule type" value="Genomic_DNA"/>
</dbReference>
<dbReference type="Proteomes" id="UP000265703">
    <property type="component" value="Unassembled WGS sequence"/>
</dbReference>
<feature type="DNA-binding region" description="HMG box" evidence="3">
    <location>
        <begin position="11"/>
        <end position="78"/>
    </location>
</feature>
<dbReference type="SUPFAM" id="SSF47095">
    <property type="entry name" value="HMG-box"/>
    <property type="match status" value="1"/>
</dbReference>
<dbReference type="InterPro" id="IPR009071">
    <property type="entry name" value="HMG_box_dom"/>
</dbReference>
<keyword evidence="1 3" id="KW-0238">DNA-binding</keyword>
<organism evidence="6 7">
    <name type="scientific">Glomus cerebriforme</name>
    <dbReference type="NCBI Taxonomy" id="658196"/>
    <lineage>
        <taxon>Eukaryota</taxon>
        <taxon>Fungi</taxon>
        <taxon>Fungi incertae sedis</taxon>
        <taxon>Mucoromycota</taxon>
        <taxon>Glomeromycotina</taxon>
        <taxon>Glomeromycetes</taxon>
        <taxon>Glomerales</taxon>
        <taxon>Glomeraceae</taxon>
        <taxon>Glomus</taxon>
    </lineage>
</organism>
<dbReference type="GO" id="GO:0000978">
    <property type="term" value="F:RNA polymerase II cis-regulatory region sequence-specific DNA binding"/>
    <property type="evidence" value="ECO:0007669"/>
    <property type="project" value="TreeGrafter"/>
</dbReference>
<evidence type="ECO:0000256" key="4">
    <source>
        <dbReference type="SAM" id="MobiDB-lite"/>
    </source>
</evidence>
<dbReference type="CDD" id="cd01389">
    <property type="entry name" value="HMG-box_ROX1-like"/>
    <property type="match status" value="1"/>
</dbReference>
<dbReference type="Pfam" id="PF00505">
    <property type="entry name" value="HMG_box"/>
    <property type="match status" value="1"/>
</dbReference>
<evidence type="ECO:0000313" key="6">
    <source>
        <dbReference type="EMBL" id="RIA95621.1"/>
    </source>
</evidence>
<keyword evidence="7" id="KW-1185">Reference proteome</keyword>